<evidence type="ECO:0000313" key="2">
    <source>
        <dbReference type="EMBL" id="GGL94773.1"/>
    </source>
</evidence>
<name>A0A917WE76_9RHOB</name>
<feature type="compositionally biased region" description="Basic and acidic residues" evidence="1">
    <location>
        <begin position="30"/>
        <end position="46"/>
    </location>
</feature>
<keyword evidence="3" id="KW-1185">Reference proteome</keyword>
<dbReference type="RefSeq" id="WP_156954657.1">
    <property type="nucleotide sequence ID" value="NZ_BMLF01000001.1"/>
</dbReference>
<gene>
    <name evidence="2" type="ORF">GCM10011534_16230</name>
</gene>
<sequence>MQKTQKRWMKSVIATARTEQTRLPFQRGYRRPENRDTKLETQRRSA</sequence>
<reference evidence="2" key="2">
    <citation type="submission" date="2020-09" db="EMBL/GenBank/DDBJ databases">
        <authorList>
            <person name="Sun Q."/>
            <person name="Zhou Y."/>
        </authorList>
    </citation>
    <scope>NUCLEOTIDE SEQUENCE</scope>
    <source>
        <strain evidence="2">CGMCC 1.6293</strain>
    </source>
</reference>
<dbReference type="Proteomes" id="UP000649829">
    <property type="component" value="Unassembled WGS sequence"/>
</dbReference>
<feature type="region of interest" description="Disordered" evidence="1">
    <location>
        <begin position="1"/>
        <end position="46"/>
    </location>
</feature>
<dbReference type="AlphaFoldDB" id="A0A917WE76"/>
<comment type="caution">
    <text evidence="2">The sequence shown here is derived from an EMBL/GenBank/DDBJ whole genome shotgun (WGS) entry which is preliminary data.</text>
</comment>
<protein>
    <submittedName>
        <fullName evidence="2">Uncharacterized protein</fullName>
    </submittedName>
</protein>
<evidence type="ECO:0000256" key="1">
    <source>
        <dbReference type="SAM" id="MobiDB-lite"/>
    </source>
</evidence>
<dbReference type="EMBL" id="BMLF01000001">
    <property type="protein sequence ID" value="GGL94773.1"/>
    <property type="molecule type" value="Genomic_DNA"/>
</dbReference>
<reference evidence="2" key="1">
    <citation type="journal article" date="2014" name="Int. J. Syst. Evol. Microbiol.">
        <title>Complete genome sequence of Corynebacterium casei LMG S-19264T (=DSM 44701T), isolated from a smear-ripened cheese.</title>
        <authorList>
            <consortium name="US DOE Joint Genome Institute (JGI-PGF)"/>
            <person name="Walter F."/>
            <person name="Albersmeier A."/>
            <person name="Kalinowski J."/>
            <person name="Ruckert C."/>
        </authorList>
    </citation>
    <scope>NUCLEOTIDE SEQUENCE</scope>
    <source>
        <strain evidence="2">CGMCC 1.6293</strain>
    </source>
</reference>
<accession>A0A917WE76</accession>
<evidence type="ECO:0000313" key="3">
    <source>
        <dbReference type="Proteomes" id="UP000649829"/>
    </source>
</evidence>
<organism evidence="2 3">
    <name type="scientific">Pseudooceanicola nanhaiensis</name>
    <dbReference type="NCBI Taxonomy" id="375761"/>
    <lineage>
        <taxon>Bacteria</taxon>
        <taxon>Pseudomonadati</taxon>
        <taxon>Pseudomonadota</taxon>
        <taxon>Alphaproteobacteria</taxon>
        <taxon>Rhodobacterales</taxon>
        <taxon>Paracoccaceae</taxon>
        <taxon>Pseudooceanicola</taxon>
    </lineage>
</organism>
<proteinExistence type="predicted"/>